<keyword evidence="2" id="KW-0238">DNA-binding</keyword>
<dbReference type="Pfam" id="PF00249">
    <property type="entry name" value="Myb_DNA-binding"/>
    <property type="match status" value="2"/>
</dbReference>
<dbReference type="InterPro" id="IPR017930">
    <property type="entry name" value="Myb_dom"/>
</dbReference>
<dbReference type="GO" id="GO:0000978">
    <property type="term" value="F:RNA polymerase II cis-regulatory region sequence-specific DNA binding"/>
    <property type="evidence" value="ECO:0007669"/>
    <property type="project" value="TreeGrafter"/>
</dbReference>
<dbReference type="AlphaFoldDB" id="A0A8H4RB14"/>
<evidence type="ECO:0000256" key="4">
    <source>
        <dbReference type="ARBA" id="ARBA00023242"/>
    </source>
</evidence>
<evidence type="ECO:0000256" key="1">
    <source>
        <dbReference type="ARBA" id="ARBA00023015"/>
    </source>
</evidence>
<dbReference type="InterPro" id="IPR009057">
    <property type="entry name" value="Homeodomain-like_sf"/>
</dbReference>
<feature type="region of interest" description="Disordered" evidence="5">
    <location>
        <begin position="100"/>
        <end position="134"/>
    </location>
</feature>
<keyword evidence="9" id="KW-1185">Reference proteome</keyword>
<evidence type="ECO:0000313" key="9">
    <source>
        <dbReference type="Proteomes" id="UP000566819"/>
    </source>
</evidence>
<dbReference type="GO" id="GO:0042795">
    <property type="term" value="P:snRNA transcription by RNA polymerase II"/>
    <property type="evidence" value="ECO:0007669"/>
    <property type="project" value="TreeGrafter"/>
</dbReference>
<dbReference type="PROSITE" id="PS50090">
    <property type="entry name" value="MYB_LIKE"/>
    <property type="match status" value="2"/>
</dbReference>
<feature type="compositionally biased region" description="Low complexity" evidence="5">
    <location>
        <begin position="283"/>
        <end position="293"/>
    </location>
</feature>
<dbReference type="CDD" id="cd00167">
    <property type="entry name" value="SANT"/>
    <property type="match status" value="2"/>
</dbReference>
<name>A0A8H4RB14_9HELO</name>
<feature type="compositionally biased region" description="Polar residues" evidence="5">
    <location>
        <begin position="123"/>
        <end position="134"/>
    </location>
</feature>
<dbReference type="SUPFAM" id="SSF46689">
    <property type="entry name" value="Homeodomain-like"/>
    <property type="match status" value="1"/>
</dbReference>
<evidence type="ECO:0000313" key="8">
    <source>
        <dbReference type="EMBL" id="KAF4625525.1"/>
    </source>
</evidence>
<reference evidence="8 9" key="1">
    <citation type="submission" date="2020-03" db="EMBL/GenBank/DDBJ databases">
        <title>Draft Genome Sequence of Cudoniella acicularis.</title>
        <authorList>
            <person name="Buettner E."/>
            <person name="Kellner H."/>
        </authorList>
    </citation>
    <scope>NUCLEOTIDE SEQUENCE [LARGE SCALE GENOMIC DNA]</scope>
    <source>
        <strain evidence="8 9">DSM 108380</strain>
    </source>
</reference>
<dbReference type="Gene3D" id="1.10.10.60">
    <property type="entry name" value="Homeodomain-like"/>
    <property type="match status" value="2"/>
</dbReference>
<evidence type="ECO:0000256" key="2">
    <source>
        <dbReference type="ARBA" id="ARBA00023125"/>
    </source>
</evidence>
<keyword evidence="3" id="KW-0804">Transcription</keyword>
<proteinExistence type="predicted"/>
<gene>
    <name evidence="8" type="ORF">G7Y89_g12642</name>
</gene>
<dbReference type="InterPro" id="IPR051575">
    <property type="entry name" value="Myb-like_DNA-bd"/>
</dbReference>
<dbReference type="PROSITE" id="PS51294">
    <property type="entry name" value="HTH_MYB"/>
    <property type="match status" value="2"/>
</dbReference>
<dbReference type="PANTHER" id="PTHR46621:SF1">
    <property type="entry name" value="SNRNA-ACTIVATING PROTEIN COMPLEX SUBUNIT 4"/>
    <property type="match status" value="1"/>
</dbReference>
<dbReference type="EMBL" id="JAAMPI010001357">
    <property type="protein sequence ID" value="KAF4625525.1"/>
    <property type="molecule type" value="Genomic_DNA"/>
</dbReference>
<organism evidence="8 9">
    <name type="scientific">Cudoniella acicularis</name>
    <dbReference type="NCBI Taxonomy" id="354080"/>
    <lineage>
        <taxon>Eukaryota</taxon>
        <taxon>Fungi</taxon>
        <taxon>Dikarya</taxon>
        <taxon>Ascomycota</taxon>
        <taxon>Pezizomycotina</taxon>
        <taxon>Leotiomycetes</taxon>
        <taxon>Helotiales</taxon>
        <taxon>Tricladiaceae</taxon>
        <taxon>Cudoniella</taxon>
    </lineage>
</organism>
<dbReference type="GO" id="GO:0001006">
    <property type="term" value="F:RNA polymerase III type 3 promoter sequence-specific DNA binding"/>
    <property type="evidence" value="ECO:0007669"/>
    <property type="project" value="TreeGrafter"/>
</dbReference>
<evidence type="ECO:0000256" key="5">
    <source>
        <dbReference type="SAM" id="MobiDB-lite"/>
    </source>
</evidence>
<dbReference type="InterPro" id="IPR001005">
    <property type="entry name" value="SANT/Myb"/>
</dbReference>
<feature type="region of interest" description="Disordered" evidence="5">
    <location>
        <begin position="274"/>
        <end position="296"/>
    </location>
</feature>
<evidence type="ECO:0000256" key="3">
    <source>
        <dbReference type="ARBA" id="ARBA00023163"/>
    </source>
</evidence>
<dbReference type="GO" id="GO:0042796">
    <property type="term" value="P:snRNA transcription by RNA polymerase III"/>
    <property type="evidence" value="ECO:0007669"/>
    <property type="project" value="TreeGrafter"/>
</dbReference>
<dbReference type="PANTHER" id="PTHR46621">
    <property type="entry name" value="SNRNA-ACTIVATING PROTEIN COMPLEX SUBUNIT 4"/>
    <property type="match status" value="1"/>
</dbReference>
<sequence length="347" mass="38103">MSSVGLNVGTWMPAEDDRLKEAVAKHGPRWVVVATEVGTRNGDQCAKRWNENLNPELDHSPWCLVEDRLLLHLVELYGHNWKFIANKFFEKRAPLSLKNRNSYLKRREKRQDQARTSQRRGHQSPSTSLSPTALYSTGLTAMPDVPINIAGTFPLSPDDSRDGSPHSSSPSITESELARLTSRASSSTYLSDVFSTLATTTGTKQSPQSDTQRDLLVATSGSMQDSQMSYIPDQVDWHHFMDNSAPFGHPVDNDASRALGTAFEGNSIPMLHPIDISTPHAQSSSTGTSTSSDDTVEYSLTCPRGKLKSLIQHLVDAAMPVTVAPGVSDEQQVVLNLRLRSCDSTNN</sequence>
<keyword evidence="4" id="KW-0539">Nucleus</keyword>
<dbReference type="OrthoDB" id="2143914at2759"/>
<evidence type="ECO:0000259" key="7">
    <source>
        <dbReference type="PROSITE" id="PS51294"/>
    </source>
</evidence>
<keyword evidence="1" id="KW-0805">Transcription regulation</keyword>
<feature type="domain" description="HTH myb-type" evidence="7">
    <location>
        <begin position="9"/>
        <end position="57"/>
    </location>
</feature>
<feature type="domain" description="Myb-like" evidence="6">
    <location>
        <begin position="3"/>
        <end position="53"/>
    </location>
</feature>
<protein>
    <submittedName>
        <fullName evidence="8">Uncharacterized protein</fullName>
    </submittedName>
</protein>
<feature type="domain" description="Myb-like" evidence="6">
    <location>
        <begin position="54"/>
        <end position="100"/>
    </location>
</feature>
<dbReference type="GO" id="GO:0019185">
    <property type="term" value="C:snRNA-activating protein complex"/>
    <property type="evidence" value="ECO:0007669"/>
    <property type="project" value="TreeGrafter"/>
</dbReference>
<feature type="domain" description="HTH myb-type" evidence="7">
    <location>
        <begin position="66"/>
        <end position="108"/>
    </location>
</feature>
<dbReference type="Proteomes" id="UP000566819">
    <property type="component" value="Unassembled WGS sequence"/>
</dbReference>
<accession>A0A8H4RB14</accession>
<dbReference type="SMART" id="SM00717">
    <property type="entry name" value="SANT"/>
    <property type="match status" value="2"/>
</dbReference>
<feature type="region of interest" description="Disordered" evidence="5">
    <location>
        <begin position="150"/>
        <end position="180"/>
    </location>
</feature>
<evidence type="ECO:0000259" key="6">
    <source>
        <dbReference type="PROSITE" id="PS50090"/>
    </source>
</evidence>
<comment type="caution">
    <text evidence="8">The sequence shown here is derived from an EMBL/GenBank/DDBJ whole genome shotgun (WGS) entry which is preliminary data.</text>
</comment>